<dbReference type="Proteomes" id="UP001179647">
    <property type="component" value="Chromosome"/>
</dbReference>
<accession>A0AAF0CWI2</accession>
<protein>
    <submittedName>
        <fullName evidence="1">FeoB-associated Cys-rich membrane protein</fullName>
    </submittedName>
</protein>
<keyword evidence="2" id="KW-1185">Reference proteome</keyword>
<evidence type="ECO:0000313" key="1">
    <source>
        <dbReference type="EMBL" id="WEG74289.1"/>
    </source>
</evidence>
<dbReference type="Pfam" id="PF12669">
    <property type="entry name" value="FeoB_associated"/>
    <property type="match status" value="1"/>
</dbReference>
<proteinExistence type="predicted"/>
<dbReference type="KEGG" id="vie:OL234_01210"/>
<dbReference type="RefSeq" id="WP_275470088.1">
    <property type="nucleotide sequence ID" value="NZ_CP110232.1"/>
</dbReference>
<sequence>MATIVLSVIIFGTAGYIIYRSLFLKKGSCECDACDCPAKSGRSKK</sequence>
<name>A0AAF0CWI2_9ENTE</name>
<reference evidence="1" key="1">
    <citation type="submission" date="2022-10" db="EMBL/GenBank/DDBJ databases">
        <title>Vagococcus sp. isolated from poultry meat.</title>
        <authorList>
            <person name="Johansson P."/>
            <person name="Bjorkroth J."/>
        </authorList>
    </citation>
    <scope>NUCLEOTIDE SEQUENCE</scope>
    <source>
        <strain evidence="1">STAA11</strain>
    </source>
</reference>
<dbReference type="AlphaFoldDB" id="A0AAF0CWI2"/>
<evidence type="ECO:0000313" key="2">
    <source>
        <dbReference type="Proteomes" id="UP001179647"/>
    </source>
</evidence>
<gene>
    <name evidence="1" type="ORF">OL234_01210</name>
</gene>
<dbReference type="EMBL" id="CP110232">
    <property type="protein sequence ID" value="WEG74289.1"/>
    <property type="molecule type" value="Genomic_DNA"/>
</dbReference>
<organism evidence="1 2">
    <name type="scientific">Vagococcus intermedius</name>
    <dbReference type="NCBI Taxonomy" id="2991418"/>
    <lineage>
        <taxon>Bacteria</taxon>
        <taxon>Bacillati</taxon>
        <taxon>Bacillota</taxon>
        <taxon>Bacilli</taxon>
        <taxon>Lactobacillales</taxon>
        <taxon>Enterococcaceae</taxon>
        <taxon>Vagococcus</taxon>
    </lineage>
</organism>